<dbReference type="Proteomes" id="UP000660611">
    <property type="component" value="Unassembled WGS sequence"/>
</dbReference>
<evidence type="ECO:0000256" key="1">
    <source>
        <dbReference type="SAM" id="MobiDB-lite"/>
    </source>
</evidence>
<gene>
    <name evidence="2" type="ORF">Dsi01nite_009110</name>
</gene>
<name>A0A919PDN1_9ACTN</name>
<evidence type="ECO:0000313" key="3">
    <source>
        <dbReference type="Proteomes" id="UP000660611"/>
    </source>
</evidence>
<organism evidence="2 3">
    <name type="scientific">Dactylosporangium siamense</name>
    <dbReference type="NCBI Taxonomy" id="685454"/>
    <lineage>
        <taxon>Bacteria</taxon>
        <taxon>Bacillati</taxon>
        <taxon>Actinomycetota</taxon>
        <taxon>Actinomycetes</taxon>
        <taxon>Micromonosporales</taxon>
        <taxon>Micromonosporaceae</taxon>
        <taxon>Dactylosporangium</taxon>
    </lineage>
</organism>
<evidence type="ECO:0000313" key="2">
    <source>
        <dbReference type="EMBL" id="GIG42870.1"/>
    </source>
</evidence>
<feature type="compositionally biased region" description="Basic residues" evidence="1">
    <location>
        <begin position="333"/>
        <end position="357"/>
    </location>
</feature>
<sequence length="357" mass="39032">MTPSLAMIRERLHDHAVLLHRQGKDDPLPAGGAPYPDDQRPRTGIGGDARRVGADVAKILDKHFASPAAAPRALVGAFDGVYVPVNDNEHVAAAALRAGRKRVRRTGRWLVRYGVDRREVAVGLALLGTDETASDKDIELIRTIGLLSAEFGALAVESLRHRGDAGIEALLWLAARTRGWGRVHAIEALCTVAVLPEVRDWLLRHACAGDDLDAVTAVAVATAAHLHAAIIDPDADDEVVDHAAALLRAMADGSGQGMSLADYPPARHVLAAHARRLARQKPTWARFAAAAVIADRIARLEPEQLGCTKKQRERLVERYEKILRQRRWQAVVPRRKAKSRGKAKPAPRRRTNRRTAR</sequence>
<feature type="region of interest" description="Disordered" evidence="1">
    <location>
        <begin position="330"/>
        <end position="357"/>
    </location>
</feature>
<feature type="region of interest" description="Disordered" evidence="1">
    <location>
        <begin position="22"/>
        <end position="46"/>
    </location>
</feature>
<dbReference type="EMBL" id="BONQ01000017">
    <property type="protein sequence ID" value="GIG42870.1"/>
    <property type="molecule type" value="Genomic_DNA"/>
</dbReference>
<keyword evidence="3" id="KW-1185">Reference proteome</keyword>
<protein>
    <submittedName>
        <fullName evidence="2">Uncharacterized protein</fullName>
    </submittedName>
</protein>
<reference evidence="2" key="1">
    <citation type="submission" date="2021-01" db="EMBL/GenBank/DDBJ databases">
        <title>Whole genome shotgun sequence of Dactylosporangium siamense NBRC 106093.</title>
        <authorList>
            <person name="Komaki H."/>
            <person name="Tamura T."/>
        </authorList>
    </citation>
    <scope>NUCLEOTIDE SEQUENCE</scope>
    <source>
        <strain evidence="2">NBRC 106093</strain>
    </source>
</reference>
<dbReference type="AlphaFoldDB" id="A0A919PDN1"/>
<comment type="caution">
    <text evidence="2">The sequence shown here is derived from an EMBL/GenBank/DDBJ whole genome shotgun (WGS) entry which is preliminary data.</text>
</comment>
<proteinExistence type="predicted"/>
<accession>A0A919PDN1</accession>